<dbReference type="InterPro" id="IPR011051">
    <property type="entry name" value="RmlC_Cupin_sf"/>
</dbReference>
<accession>A0AA37MDP3</accession>
<dbReference type="Pfam" id="PF07883">
    <property type="entry name" value="Cupin_2"/>
    <property type="match status" value="1"/>
</dbReference>
<dbReference type="RefSeq" id="WP_143067163.1">
    <property type="nucleotide sequence ID" value="NZ_BPTR01000001.1"/>
</dbReference>
<name>A0AA37MDP3_SEGBR</name>
<protein>
    <recommendedName>
        <fullName evidence="1">Cupin type-2 domain-containing protein</fullName>
    </recommendedName>
</protein>
<proteinExistence type="predicted"/>
<comment type="caution">
    <text evidence="2">The sequence shown here is derived from an EMBL/GenBank/DDBJ whole genome shotgun (WGS) entry which is preliminary data.</text>
</comment>
<dbReference type="EMBL" id="BPTR01000001">
    <property type="protein sequence ID" value="GJG26738.1"/>
    <property type="molecule type" value="Genomic_DNA"/>
</dbReference>
<dbReference type="Gene3D" id="2.60.120.10">
    <property type="entry name" value="Jelly Rolls"/>
    <property type="match status" value="1"/>
</dbReference>
<dbReference type="InterPro" id="IPR013096">
    <property type="entry name" value="Cupin_2"/>
</dbReference>
<dbReference type="AlphaFoldDB" id="A0AA37MDP3"/>
<evidence type="ECO:0000313" key="2">
    <source>
        <dbReference type="EMBL" id="GJG26738.1"/>
    </source>
</evidence>
<gene>
    <name evidence="2" type="ORF">PRRU23_04380</name>
</gene>
<evidence type="ECO:0000313" key="3">
    <source>
        <dbReference type="Proteomes" id="UP000887043"/>
    </source>
</evidence>
<reference evidence="2" key="1">
    <citation type="submission" date="2021-08" db="EMBL/GenBank/DDBJ databases">
        <title>Prevotella lacticifex sp. nov., isolated from rumen of cow.</title>
        <authorList>
            <person name="Shinkai T."/>
            <person name="Ikeyama N."/>
            <person name="Kumagai M."/>
            <person name="Ohmori H."/>
            <person name="Sakamoto M."/>
            <person name="Ohkuma M."/>
            <person name="Mitsumori M."/>
        </authorList>
    </citation>
    <scope>NUCLEOTIDE SEQUENCE</scope>
    <source>
        <strain evidence="2">DSM 11371</strain>
    </source>
</reference>
<feature type="domain" description="Cupin type-2" evidence="1">
    <location>
        <begin position="52"/>
        <end position="112"/>
    </location>
</feature>
<organism evidence="2 3">
    <name type="scientific">Segatella bryantii</name>
    <name type="common">Prevotella bryantii</name>
    <dbReference type="NCBI Taxonomy" id="77095"/>
    <lineage>
        <taxon>Bacteria</taxon>
        <taxon>Pseudomonadati</taxon>
        <taxon>Bacteroidota</taxon>
        <taxon>Bacteroidia</taxon>
        <taxon>Bacteroidales</taxon>
        <taxon>Prevotellaceae</taxon>
        <taxon>Segatella</taxon>
    </lineage>
</organism>
<dbReference type="GeneID" id="72480207"/>
<sequence>MKSLIFVSDMNREILFRSLYAVEGTITSHGCGMKRVLLSNEESESDLTQIAFTTLKKGEFVETHVHATMEECFLIRSGRIKLVVGSDIIVCFPGDFIRIPREKSHSLEALEESAFLTIGCAVE</sequence>
<dbReference type="InterPro" id="IPR014710">
    <property type="entry name" value="RmlC-like_jellyroll"/>
</dbReference>
<dbReference type="Proteomes" id="UP000887043">
    <property type="component" value="Unassembled WGS sequence"/>
</dbReference>
<evidence type="ECO:0000259" key="1">
    <source>
        <dbReference type="Pfam" id="PF07883"/>
    </source>
</evidence>
<dbReference type="SUPFAM" id="SSF51182">
    <property type="entry name" value="RmlC-like cupins"/>
    <property type="match status" value="1"/>
</dbReference>